<protein>
    <submittedName>
        <fullName evidence="2">Uncharacterized protein</fullName>
    </submittedName>
</protein>
<evidence type="ECO:0000313" key="3">
    <source>
        <dbReference type="Proteomes" id="UP000280298"/>
    </source>
</evidence>
<keyword evidence="1" id="KW-0812">Transmembrane</keyword>
<keyword evidence="3" id="KW-1185">Reference proteome</keyword>
<proteinExistence type="predicted"/>
<reference evidence="2 3" key="1">
    <citation type="journal article" date="2019" name="Int. J. Syst. Evol. Microbiol.">
        <title>Streptomyces cyaneochromogenes sp. nov., a blue pigment-producing actinomycete from manganese-contaminated soil.</title>
        <authorList>
            <person name="Tang X."/>
            <person name="Zhao J."/>
            <person name="Li K."/>
            <person name="Chen Z."/>
            <person name="Sun Y."/>
            <person name="Gao J."/>
        </authorList>
    </citation>
    <scope>NUCLEOTIDE SEQUENCE [LARGE SCALE GENOMIC DNA]</scope>
    <source>
        <strain evidence="2 3">MK-45</strain>
    </source>
</reference>
<dbReference type="KEGG" id="scya:EJ357_32560"/>
<dbReference type="RefSeq" id="WP_126395293.1">
    <property type="nucleotide sequence ID" value="NZ_CP034539.1"/>
</dbReference>
<feature type="transmembrane region" description="Helical" evidence="1">
    <location>
        <begin position="47"/>
        <end position="68"/>
    </location>
</feature>
<feature type="transmembrane region" description="Helical" evidence="1">
    <location>
        <begin position="12"/>
        <end position="35"/>
    </location>
</feature>
<sequence>MNSSPSQSAFTAAWILVAVLLSLVVALIAVILKVAQGEGLTTALPSAAVAFAGTMALCLPTLTAAGLLQ</sequence>
<dbReference type="EMBL" id="CP034539">
    <property type="protein sequence ID" value="AZQ37605.1"/>
    <property type="molecule type" value="Genomic_DNA"/>
</dbReference>
<keyword evidence="1" id="KW-1133">Transmembrane helix</keyword>
<dbReference type="AlphaFoldDB" id="A0A3S9MEL8"/>
<accession>A0A3S9MEL8</accession>
<evidence type="ECO:0000256" key="1">
    <source>
        <dbReference type="SAM" id="Phobius"/>
    </source>
</evidence>
<name>A0A3S9MEL8_9ACTN</name>
<keyword evidence="1" id="KW-0472">Membrane</keyword>
<dbReference type="Proteomes" id="UP000280298">
    <property type="component" value="Chromosome"/>
</dbReference>
<gene>
    <name evidence="2" type="ORF">EJ357_32560</name>
</gene>
<evidence type="ECO:0000313" key="2">
    <source>
        <dbReference type="EMBL" id="AZQ37605.1"/>
    </source>
</evidence>
<organism evidence="2 3">
    <name type="scientific">Streptomyces cyaneochromogenes</name>
    <dbReference type="NCBI Taxonomy" id="2496836"/>
    <lineage>
        <taxon>Bacteria</taxon>
        <taxon>Bacillati</taxon>
        <taxon>Actinomycetota</taxon>
        <taxon>Actinomycetes</taxon>
        <taxon>Kitasatosporales</taxon>
        <taxon>Streptomycetaceae</taxon>
        <taxon>Streptomyces</taxon>
    </lineage>
</organism>